<reference evidence="2 3" key="1">
    <citation type="submission" date="2022-05" db="EMBL/GenBank/DDBJ databases">
        <authorList>
            <consortium name="Genoscope - CEA"/>
            <person name="William W."/>
        </authorList>
    </citation>
    <scope>NUCLEOTIDE SEQUENCE [LARGE SCALE GENOMIC DNA]</scope>
</reference>
<feature type="domain" description="VWFA" evidence="1">
    <location>
        <begin position="1"/>
        <end position="75"/>
    </location>
</feature>
<feature type="non-terminal residue" evidence="2">
    <location>
        <position position="357"/>
    </location>
</feature>
<evidence type="ECO:0000259" key="1">
    <source>
        <dbReference type="PROSITE" id="PS50234"/>
    </source>
</evidence>
<dbReference type="Proteomes" id="UP001159405">
    <property type="component" value="Unassembled WGS sequence"/>
</dbReference>
<proteinExistence type="predicted"/>
<dbReference type="Gene3D" id="3.40.50.410">
    <property type="entry name" value="von Willebrand factor, type A domain"/>
    <property type="match status" value="3"/>
</dbReference>
<dbReference type="EMBL" id="CALNXK010000157">
    <property type="protein sequence ID" value="CAH3170611.1"/>
    <property type="molecule type" value="Genomic_DNA"/>
</dbReference>
<keyword evidence="3" id="KW-1185">Reference proteome</keyword>
<dbReference type="SMART" id="SM00327">
    <property type="entry name" value="VWA"/>
    <property type="match status" value="1"/>
</dbReference>
<dbReference type="Pfam" id="PF00092">
    <property type="entry name" value="VWA"/>
    <property type="match status" value="3"/>
</dbReference>
<dbReference type="SUPFAM" id="SSF53300">
    <property type="entry name" value="vWA-like"/>
    <property type="match status" value="3"/>
</dbReference>
<feature type="domain" description="VWFA" evidence="1">
    <location>
        <begin position="292"/>
        <end position="357"/>
    </location>
</feature>
<sequence>MQVAIVITDGEQTTTGGFTPLDEASKDIKDKGVVVYSLGVGSGVNSEQLRQIASSDDNVFTSTGFEELINVVKPIVEKSCPIKATPTPTPKSALISTELCRIPMDTTFIIDSSLCESDSNWQRLLNFVQTLVSYFNVSPSGGRIAVIPYGSDAKVSLKFDTLTGNRLNGEEVNRRVGNLACQGGSRRIDKALELADKDVLIPSAGMRDVSRPVLVITTGKQTADEGVYTPLDIASSRLQDKGAAVFVLGIGKDVDPSELKQIASGPNNVFTVGSFDDLDTKANEAKKGICPVFVITTGKQTADQGVYLPLDIASSRLQSKGAAVFVLGIGEDVDTSELNEIASSPDNVFRVDSFEDL</sequence>
<dbReference type="InterPro" id="IPR050525">
    <property type="entry name" value="ECM_Assembly_Org"/>
</dbReference>
<evidence type="ECO:0000313" key="2">
    <source>
        <dbReference type="EMBL" id="CAH3170611.1"/>
    </source>
</evidence>
<dbReference type="InterPro" id="IPR036465">
    <property type="entry name" value="vWFA_dom_sf"/>
</dbReference>
<name>A0ABN8QWP7_9CNID</name>
<comment type="caution">
    <text evidence="2">The sequence shown here is derived from an EMBL/GenBank/DDBJ whole genome shotgun (WGS) entry which is preliminary data.</text>
</comment>
<dbReference type="PANTHER" id="PTHR24020">
    <property type="entry name" value="COLLAGEN ALPHA"/>
    <property type="match status" value="1"/>
</dbReference>
<dbReference type="PROSITE" id="PS50234">
    <property type="entry name" value="VWFA"/>
    <property type="match status" value="3"/>
</dbReference>
<dbReference type="PANTHER" id="PTHR24020:SF20">
    <property type="entry name" value="PH DOMAIN-CONTAINING PROTEIN"/>
    <property type="match status" value="1"/>
</dbReference>
<organism evidence="2 3">
    <name type="scientific">Porites lobata</name>
    <dbReference type="NCBI Taxonomy" id="104759"/>
    <lineage>
        <taxon>Eukaryota</taxon>
        <taxon>Metazoa</taxon>
        <taxon>Cnidaria</taxon>
        <taxon>Anthozoa</taxon>
        <taxon>Hexacorallia</taxon>
        <taxon>Scleractinia</taxon>
        <taxon>Fungiina</taxon>
        <taxon>Poritidae</taxon>
        <taxon>Porites</taxon>
    </lineage>
</organism>
<dbReference type="InterPro" id="IPR002035">
    <property type="entry name" value="VWF_A"/>
</dbReference>
<feature type="domain" description="VWFA" evidence="1">
    <location>
        <begin position="105"/>
        <end position="285"/>
    </location>
</feature>
<evidence type="ECO:0000313" key="3">
    <source>
        <dbReference type="Proteomes" id="UP001159405"/>
    </source>
</evidence>
<gene>
    <name evidence="2" type="ORF">PLOB_00010857</name>
</gene>
<protein>
    <recommendedName>
        <fullName evidence="1">VWFA domain-containing protein</fullName>
    </recommendedName>
</protein>
<accession>A0ABN8QWP7</accession>